<dbReference type="Proteomes" id="UP000685013">
    <property type="component" value="Chromosome 18"/>
</dbReference>
<sequence length="213" mass="23646">MNSTALLHRGIAPTPPLPLSFRRNVSSSVHLVPNKTVNKHDARRCTNNGIKIVCHVFNPKEPSSSHNNGFPLLDTKVAMQSLLCLPLDAAAEGETKDISANKREALRALLANNPSRAENIMKKVLQTYENGNMQTKYDATLAMVAILIHTGGRESLGKAIEHLNTIEAWDNKPSDVKRILYRAVIYTLLERDTEAKTNWKTFSDQIGKGPKPR</sequence>
<dbReference type="AlphaFoldDB" id="A0AAV6M0X7"/>
<feature type="non-terminal residue" evidence="1">
    <location>
        <position position="1"/>
    </location>
</feature>
<dbReference type="PANTHER" id="PTHR36350">
    <property type="entry name" value="TRANSMEMBRANE PROTEIN"/>
    <property type="match status" value="1"/>
</dbReference>
<gene>
    <name evidence="1" type="ORF">SDJN03_27249</name>
</gene>
<keyword evidence="2" id="KW-1185">Reference proteome</keyword>
<dbReference type="EMBL" id="JAGKQH010000018">
    <property type="protein sequence ID" value="KAG6573362.1"/>
    <property type="molecule type" value="Genomic_DNA"/>
</dbReference>
<protein>
    <submittedName>
        <fullName evidence="1">Uncharacterized protein</fullName>
    </submittedName>
</protein>
<evidence type="ECO:0000313" key="1">
    <source>
        <dbReference type="EMBL" id="KAG6573362.1"/>
    </source>
</evidence>
<dbReference type="PANTHER" id="PTHR36350:SF2">
    <property type="entry name" value="PROTEIN, PUTATIVE-RELATED"/>
    <property type="match status" value="1"/>
</dbReference>
<proteinExistence type="predicted"/>
<comment type="caution">
    <text evidence="1">The sequence shown here is derived from an EMBL/GenBank/DDBJ whole genome shotgun (WGS) entry which is preliminary data.</text>
</comment>
<accession>A0AAV6M0X7</accession>
<name>A0AAV6M0X7_9ROSI</name>
<reference evidence="1 2" key="1">
    <citation type="journal article" date="2021" name="Hortic Res">
        <title>The domestication of Cucurbita argyrosperma as revealed by the genome of its wild relative.</title>
        <authorList>
            <person name="Barrera-Redondo J."/>
            <person name="Sanchez-de la Vega G."/>
            <person name="Aguirre-Liguori J.A."/>
            <person name="Castellanos-Morales G."/>
            <person name="Gutierrez-Guerrero Y.T."/>
            <person name="Aguirre-Dugua X."/>
            <person name="Aguirre-Planter E."/>
            <person name="Tenaillon M.I."/>
            <person name="Lira-Saade R."/>
            <person name="Eguiarte L.E."/>
        </authorList>
    </citation>
    <scope>NUCLEOTIDE SEQUENCE [LARGE SCALE GENOMIC DNA]</scope>
    <source>
        <strain evidence="1">JBR-2021</strain>
    </source>
</reference>
<evidence type="ECO:0000313" key="2">
    <source>
        <dbReference type="Proteomes" id="UP000685013"/>
    </source>
</evidence>
<organism evidence="1 2">
    <name type="scientific">Cucurbita argyrosperma subsp. sororia</name>
    <dbReference type="NCBI Taxonomy" id="37648"/>
    <lineage>
        <taxon>Eukaryota</taxon>
        <taxon>Viridiplantae</taxon>
        <taxon>Streptophyta</taxon>
        <taxon>Embryophyta</taxon>
        <taxon>Tracheophyta</taxon>
        <taxon>Spermatophyta</taxon>
        <taxon>Magnoliopsida</taxon>
        <taxon>eudicotyledons</taxon>
        <taxon>Gunneridae</taxon>
        <taxon>Pentapetalae</taxon>
        <taxon>rosids</taxon>
        <taxon>fabids</taxon>
        <taxon>Cucurbitales</taxon>
        <taxon>Cucurbitaceae</taxon>
        <taxon>Cucurbiteae</taxon>
        <taxon>Cucurbita</taxon>
    </lineage>
</organism>